<proteinExistence type="predicted"/>
<evidence type="ECO:0000313" key="4">
    <source>
        <dbReference type="EMBL" id="CAL4774086.1"/>
    </source>
</evidence>
<organism evidence="3">
    <name type="scientific">Cladocopium goreaui</name>
    <dbReference type="NCBI Taxonomy" id="2562237"/>
    <lineage>
        <taxon>Eukaryota</taxon>
        <taxon>Sar</taxon>
        <taxon>Alveolata</taxon>
        <taxon>Dinophyceae</taxon>
        <taxon>Suessiales</taxon>
        <taxon>Symbiodiniaceae</taxon>
        <taxon>Cladocopium</taxon>
    </lineage>
</organism>
<evidence type="ECO:0000256" key="1">
    <source>
        <dbReference type="SAM" id="Coils"/>
    </source>
</evidence>
<evidence type="ECO:0000313" key="5">
    <source>
        <dbReference type="Proteomes" id="UP001152797"/>
    </source>
</evidence>
<dbReference type="EMBL" id="CAMXCT030001112">
    <property type="protein sequence ID" value="CAL4774086.1"/>
    <property type="molecule type" value="Genomic_DNA"/>
</dbReference>
<accession>A0A9P1C838</accession>
<name>A0A9P1C838_9DINO</name>
<gene>
    <name evidence="3" type="ORF">C1SCF055_LOCUS14094</name>
</gene>
<dbReference type="Proteomes" id="UP001152797">
    <property type="component" value="Unassembled WGS sequence"/>
</dbReference>
<evidence type="ECO:0000313" key="3">
    <source>
        <dbReference type="EMBL" id="CAI3986774.1"/>
    </source>
</evidence>
<feature type="region of interest" description="Disordered" evidence="2">
    <location>
        <begin position="332"/>
        <end position="352"/>
    </location>
</feature>
<comment type="caution">
    <text evidence="3">The sequence shown here is derived from an EMBL/GenBank/DDBJ whole genome shotgun (WGS) entry which is preliminary data.</text>
</comment>
<reference evidence="3" key="1">
    <citation type="submission" date="2022-10" db="EMBL/GenBank/DDBJ databases">
        <authorList>
            <person name="Chen Y."/>
            <person name="Dougan E. K."/>
            <person name="Chan C."/>
            <person name="Rhodes N."/>
            <person name="Thang M."/>
        </authorList>
    </citation>
    <scope>NUCLEOTIDE SEQUENCE</scope>
</reference>
<feature type="coiled-coil region" evidence="1">
    <location>
        <begin position="180"/>
        <end position="228"/>
    </location>
</feature>
<dbReference type="EMBL" id="CAMXCT020001112">
    <property type="protein sequence ID" value="CAL1140149.1"/>
    <property type="molecule type" value="Genomic_DNA"/>
</dbReference>
<evidence type="ECO:0000256" key="2">
    <source>
        <dbReference type="SAM" id="MobiDB-lite"/>
    </source>
</evidence>
<dbReference type="EMBL" id="CAMXCT010001112">
    <property type="protein sequence ID" value="CAI3986774.1"/>
    <property type="molecule type" value="Genomic_DNA"/>
</dbReference>
<dbReference type="AlphaFoldDB" id="A0A9P1C838"/>
<feature type="compositionally biased region" description="Low complexity" evidence="2">
    <location>
        <begin position="332"/>
        <end position="342"/>
    </location>
</feature>
<sequence>MFLGFSPAFHQLRPPATRPQVVAVLTLAATCPTFVGSPYRLKLQAAKDTSLSEQFADFADQFKTASVAGAVAFFMNCGIQGVNADPSTLSNAYATSPGGVAAPMEQRISHAPAHAPLNYQGVQQQLVMKDFDAQSGYVHQVSAPADVRVREADANALQAANDQTAGDAAKVEASAVKQVETEEEVQLEALEGRIKEEKLRLSEAAEQLKTLEEDLQAAKVKRAMQEAAGMDLSTEAGEGWGGFRDLLLLGFGAVLGAVGHGLAKLKEEWSPKMPMTMPSPSMQPSTVATSGALGLAFAASVHSTAPALTLPTPVYPAALPLLTMRKAVSVPESEVSSPSSSPMWGERPFVLQ</sequence>
<reference evidence="4 5" key="2">
    <citation type="submission" date="2024-05" db="EMBL/GenBank/DDBJ databases">
        <authorList>
            <person name="Chen Y."/>
            <person name="Shah S."/>
            <person name="Dougan E. K."/>
            <person name="Thang M."/>
            <person name="Chan C."/>
        </authorList>
    </citation>
    <scope>NUCLEOTIDE SEQUENCE [LARGE SCALE GENOMIC DNA]</scope>
</reference>
<keyword evidence="5" id="KW-1185">Reference proteome</keyword>
<keyword evidence="1" id="KW-0175">Coiled coil</keyword>
<protein>
    <submittedName>
        <fullName evidence="3">Uncharacterized protein</fullName>
    </submittedName>
</protein>